<name>A0A1W2AC33_9FIRM</name>
<dbReference type="Gene3D" id="6.10.250.2410">
    <property type="match status" value="1"/>
</dbReference>
<keyword evidence="5" id="KW-1185">Reference proteome</keyword>
<dbReference type="GO" id="GO:0007059">
    <property type="term" value="P:chromosome segregation"/>
    <property type="evidence" value="ECO:0007669"/>
    <property type="project" value="UniProtKB-UniRule"/>
</dbReference>
<evidence type="ECO:0000313" key="5">
    <source>
        <dbReference type="Proteomes" id="UP000192738"/>
    </source>
</evidence>
<comment type="subunit">
    <text evidence="3">Component of a cohesin-like complex composed of ScpA, ScpB and the Smc homodimer, in which ScpA and ScpB bind to the head domain of Smc. The presence of the three proteins is required for the association of the complex with DNA.</text>
</comment>
<keyword evidence="3" id="KW-0132">Cell division</keyword>
<keyword evidence="3" id="KW-0963">Cytoplasm</keyword>
<proteinExistence type="inferred from homology"/>
<dbReference type="GO" id="GO:0005737">
    <property type="term" value="C:cytoplasm"/>
    <property type="evidence" value="ECO:0007669"/>
    <property type="project" value="UniProtKB-SubCell"/>
</dbReference>
<dbReference type="PANTHER" id="PTHR33969">
    <property type="entry name" value="SEGREGATION AND CONDENSATION PROTEIN A"/>
    <property type="match status" value="1"/>
</dbReference>
<evidence type="ECO:0000313" key="4">
    <source>
        <dbReference type="EMBL" id="SMC58226.1"/>
    </source>
</evidence>
<protein>
    <recommendedName>
        <fullName evidence="2 3">Segregation and condensation protein A</fullName>
    </recommendedName>
</protein>
<evidence type="ECO:0000256" key="3">
    <source>
        <dbReference type="HAMAP-Rule" id="MF_01805"/>
    </source>
</evidence>
<dbReference type="HAMAP" id="MF_01805">
    <property type="entry name" value="ScpA"/>
    <property type="match status" value="1"/>
</dbReference>
<dbReference type="InterPro" id="IPR003768">
    <property type="entry name" value="ScpA"/>
</dbReference>
<comment type="similarity">
    <text evidence="3">Belongs to the ScpA family.</text>
</comment>
<dbReference type="Pfam" id="PF02616">
    <property type="entry name" value="SMC_ScpA"/>
    <property type="match status" value="1"/>
</dbReference>
<reference evidence="4 5" key="1">
    <citation type="submission" date="2017-04" db="EMBL/GenBank/DDBJ databases">
        <authorList>
            <person name="Afonso C.L."/>
            <person name="Miller P.J."/>
            <person name="Scott M.A."/>
            <person name="Spackman E."/>
            <person name="Goraichik I."/>
            <person name="Dimitrov K.M."/>
            <person name="Suarez D.L."/>
            <person name="Swayne D.E."/>
        </authorList>
    </citation>
    <scope>NUCLEOTIDE SEQUENCE [LARGE SCALE GENOMIC DNA]</scope>
    <source>
        <strain evidence="4 5">DSM 5090</strain>
    </source>
</reference>
<comment type="subcellular location">
    <subcellularLocation>
        <location evidence="3">Cytoplasm</location>
    </subcellularLocation>
    <text evidence="3">Associated with two foci at the outer edges of the nucleoid region in young cells, and at four foci within both cell halves in older cells.</text>
</comment>
<sequence>MSDYTLRLETFEGPLALLMHLIEKHQIDIYNIPIAEVTGQYLDYLTNMEEFNIEVASEFLVMAATLLQIKSRMLLPRPVTTDTVAEEVDPRQELVERLIEYRKFKQVSEILSQLGGERDKYFTRFPQEFAQQFALPEGLSLDDLLKAFVTLWESAVPDFALIAPEEISVKDKMHDIITLLRSNNGRLEFNKTIIRTGSRTEVIAGFLALLELIRLKRISVHQLQPFAPIHLTLKE</sequence>
<organism evidence="4 5">
    <name type="scientific">Sporomusa malonica</name>
    <dbReference type="NCBI Taxonomy" id="112901"/>
    <lineage>
        <taxon>Bacteria</taxon>
        <taxon>Bacillati</taxon>
        <taxon>Bacillota</taxon>
        <taxon>Negativicutes</taxon>
        <taxon>Selenomonadales</taxon>
        <taxon>Sporomusaceae</taxon>
        <taxon>Sporomusa</taxon>
    </lineage>
</organism>
<keyword evidence="1 3" id="KW-0159">Chromosome partition</keyword>
<dbReference type="STRING" id="112901.SAMN04488500_105187"/>
<evidence type="ECO:0000256" key="2">
    <source>
        <dbReference type="ARBA" id="ARBA00044777"/>
    </source>
</evidence>
<comment type="function">
    <text evidence="3">Participates in chromosomal partition during cell division. May act via the formation of a condensin-like complex containing Smc and ScpB that pull DNA away from mid-cell into both cell halves.</text>
</comment>
<dbReference type="RefSeq" id="WP_084575111.1">
    <property type="nucleotide sequence ID" value="NZ_CP155572.1"/>
</dbReference>
<dbReference type="OrthoDB" id="9811016at2"/>
<dbReference type="Proteomes" id="UP000192738">
    <property type="component" value="Unassembled WGS sequence"/>
</dbReference>
<dbReference type="GO" id="GO:0006260">
    <property type="term" value="P:DNA replication"/>
    <property type="evidence" value="ECO:0007669"/>
    <property type="project" value="UniProtKB-UniRule"/>
</dbReference>
<keyword evidence="3" id="KW-0131">Cell cycle</keyword>
<dbReference type="EMBL" id="FWXI01000005">
    <property type="protein sequence ID" value="SMC58226.1"/>
    <property type="molecule type" value="Genomic_DNA"/>
</dbReference>
<dbReference type="PANTHER" id="PTHR33969:SF2">
    <property type="entry name" value="SEGREGATION AND CONDENSATION PROTEIN A"/>
    <property type="match status" value="1"/>
</dbReference>
<evidence type="ECO:0000256" key="1">
    <source>
        <dbReference type="ARBA" id="ARBA00022829"/>
    </source>
</evidence>
<accession>A0A1W2AC33</accession>
<dbReference type="AlphaFoldDB" id="A0A1W2AC33"/>
<dbReference type="GO" id="GO:0051301">
    <property type="term" value="P:cell division"/>
    <property type="evidence" value="ECO:0007669"/>
    <property type="project" value="UniProtKB-KW"/>
</dbReference>
<gene>
    <name evidence="3" type="primary">scpA</name>
    <name evidence="4" type="ORF">SAMN04488500_105187</name>
</gene>